<feature type="compositionally biased region" description="Polar residues" evidence="1">
    <location>
        <begin position="415"/>
        <end position="429"/>
    </location>
</feature>
<feature type="region of interest" description="Disordered" evidence="1">
    <location>
        <begin position="372"/>
        <end position="429"/>
    </location>
</feature>
<dbReference type="Pfam" id="PF14309">
    <property type="entry name" value="DUF4378"/>
    <property type="match status" value="1"/>
</dbReference>
<name>A0ABP0UDZ3_9BRYO</name>
<feature type="region of interest" description="Disordered" evidence="1">
    <location>
        <begin position="600"/>
        <end position="632"/>
    </location>
</feature>
<evidence type="ECO:0000259" key="3">
    <source>
        <dbReference type="Pfam" id="PF14383"/>
    </source>
</evidence>
<evidence type="ECO:0000313" key="5">
    <source>
        <dbReference type="Proteomes" id="UP001497512"/>
    </source>
</evidence>
<accession>A0ABP0UDZ3</accession>
<dbReference type="Proteomes" id="UP001497512">
    <property type="component" value="Chromosome 3"/>
</dbReference>
<evidence type="ECO:0000256" key="1">
    <source>
        <dbReference type="SAM" id="MobiDB-lite"/>
    </source>
</evidence>
<dbReference type="EMBL" id="OZ019895">
    <property type="protein sequence ID" value="CAK9218907.1"/>
    <property type="molecule type" value="Genomic_DNA"/>
</dbReference>
<proteinExistence type="predicted"/>
<feature type="domain" description="DUF4378" evidence="2">
    <location>
        <begin position="1135"/>
        <end position="1317"/>
    </location>
</feature>
<evidence type="ECO:0000259" key="2">
    <source>
        <dbReference type="Pfam" id="PF14309"/>
    </source>
</evidence>
<evidence type="ECO:0008006" key="6">
    <source>
        <dbReference type="Google" id="ProtNLM"/>
    </source>
</evidence>
<dbReference type="InterPro" id="IPR025486">
    <property type="entry name" value="DUF4378"/>
</dbReference>
<keyword evidence="5" id="KW-1185">Reference proteome</keyword>
<gene>
    <name evidence="4" type="ORF">CSSPTR1EN2_LOCUS14219</name>
</gene>
<organism evidence="4 5">
    <name type="scientific">Sphagnum troendelagicum</name>
    <dbReference type="NCBI Taxonomy" id="128251"/>
    <lineage>
        <taxon>Eukaryota</taxon>
        <taxon>Viridiplantae</taxon>
        <taxon>Streptophyta</taxon>
        <taxon>Embryophyta</taxon>
        <taxon>Bryophyta</taxon>
        <taxon>Sphagnophytina</taxon>
        <taxon>Sphagnopsida</taxon>
        <taxon>Sphagnales</taxon>
        <taxon>Sphagnaceae</taxon>
        <taxon>Sphagnum</taxon>
    </lineage>
</organism>
<feature type="region of interest" description="Disordered" evidence="1">
    <location>
        <begin position="88"/>
        <end position="110"/>
    </location>
</feature>
<feature type="compositionally biased region" description="Basic and acidic residues" evidence="1">
    <location>
        <begin position="200"/>
        <end position="216"/>
    </location>
</feature>
<feature type="region of interest" description="Disordered" evidence="1">
    <location>
        <begin position="179"/>
        <end position="295"/>
    </location>
</feature>
<dbReference type="InterPro" id="IPR032795">
    <property type="entry name" value="DUF3741-assoc"/>
</dbReference>
<feature type="compositionally biased region" description="Basic and acidic residues" evidence="1">
    <location>
        <begin position="237"/>
        <end position="255"/>
    </location>
</feature>
<feature type="compositionally biased region" description="Polar residues" evidence="1">
    <location>
        <begin position="256"/>
        <end position="266"/>
    </location>
</feature>
<dbReference type="PANTHER" id="PTHR21726:SF61">
    <property type="entry name" value="DNAA INITIATOR-ASSOCIATING PROTEIN"/>
    <property type="match status" value="1"/>
</dbReference>
<dbReference type="PANTHER" id="PTHR21726">
    <property type="entry name" value="PHOSPHATIDYLINOSITOL N-ACETYLGLUCOSAMINYLTRANSFERASE SUBUNIT P DOWN SYNDROME CRITICAL REGION PROTEIN 5 -RELATED"/>
    <property type="match status" value="1"/>
</dbReference>
<protein>
    <recommendedName>
        <fullName evidence="6">DUF4378 domain-containing protein</fullName>
    </recommendedName>
</protein>
<feature type="compositionally biased region" description="Basic and acidic residues" evidence="1">
    <location>
        <begin position="179"/>
        <end position="190"/>
    </location>
</feature>
<feature type="domain" description="DUF3741" evidence="3">
    <location>
        <begin position="106"/>
        <end position="126"/>
    </location>
</feature>
<feature type="region of interest" description="Disordered" evidence="1">
    <location>
        <begin position="451"/>
        <end position="470"/>
    </location>
</feature>
<reference evidence="4" key="1">
    <citation type="submission" date="2024-02" db="EMBL/GenBank/DDBJ databases">
        <authorList>
            <consortium name="ELIXIR-Norway"/>
            <consortium name="Elixir Norway"/>
        </authorList>
    </citation>
    <scope>NUCLEOTIDE SEQUENCE</scope>
</reference>
<feature type="compositionally biased region" description="Polar residues" evidence="1">
    <location>
        <begin position="277"/>
        <end position="295"/>
    </location>
</feature>
<evidence type="ECO:0000313" key="4">
    <source>
        <dbReference type="EMBL" id="CAK9218907.1"/>
    </source>
</evidence>
<sequence>MAMKEFTELQRTPSLNHVSAQSPRVGGCVGTFFHMFDWNPSKKRCATKRLPAERLEEEHYVRRERSLKETNVKRSLNNDETRGFVQHGAAVKNTCESAPETSKASEEDQVPGVVARLMGLESLPKTPSLSSSSAAAASHVVVPDIETSKDQGLEQEGLMPSSPVAASPPVLLQELLRQEGFKDSSRKSLTEKLPSFSRKASADQKKKQQLEGEAQRRKASGVRARGIGAEPHVVHHPYVDPRIPRPSRRKTEETKQQSVGLSNLHNNGGGPVLLPSKSHNQLLTSSPMQSPSNLGSKHTAKLLETAAKVLEPNNMQKPSCSQLQTSLASTQSLSYMTQSECGVVSSTKSERQGFANSQGVSALHSSSCKVSRTESMARSWSGKEENDNDDLGEISGRMSESKSVMQARRMHGAAVSNNESSTRQQQEQASKWRFESALAAHSQAVLSSPAIPLSCKRSGPSNPRSGGMNSTNHVLGMHEASIRGFKTELGAKALTSVTEDRFSRHSRSLSETAYVTVLHQERMKGANGIQSREAASLFGTEFLLADLACLDPPNPLVVVKEPMPQEKAARKEVVELVTLSSGALEDGNLDKANVGSAHLIVKPSGNGRRPPSNGGFNWGMQKGPKGRAGKQEKNVRLQDANQVVSLPEKAIGGIPIGLLHGLPPAAATMAAAAAPVKSMGGSLLRYSRLFSLSKSGGKKEGQEKGEGLVMKRPENALRRRSMLQENCQSAAAAAAVQTLFTSAKQGRIQQHDGGVNLTTDAGSEQATALQSEACSGTAAALYTQSSNTNLRVNLSPHSEKETTSSSSLSLMSSCRCEGREGSVQQHMRARSIDDVFPELPMDEIISDIRRRGGGQNSHLKIKTEEVMIQHPILQFQYKGQEQGWFDCQSGDHVFGTRRLSRNFLASSEGRSPGDDTFVTEHPTFPNSPLVDYDDNTVLFPEREIPTSDFQQHFFTMDSNSSTFTGEVKNGGAGGKNSHKNLQKYFQGPRTDATVVSDDDNDDEESVGADLDTCSTRAVCDASSTPDRLEIQKMHLDAGWSEDAVSPNLLKKFDEDTTVSAMHLNRPDCQLASLGLVVDECGQPSPVSVLESHFLDESPTTTPDASLTEPEQQLDEGLEDMRSYGVGLIMEEAHEKKYICEILEASLFWESKDVTRSSNWVVPTIPALLDASLFAKLEFGNSSVIGARELSIMKSKLWSEKAASCQFPTSSWQSNRKLLFDAVNEALALQFEYQYSACEPWMNVRMSSRLRIFGPRLAAEIYRKLCEWRERMTADDLVDHLIDRDMSVAAGKWTDFSQEVVEVGLHIERMLLKSMIEELVDELHHLQTTSFLQPLIRTSTLSTIN</sequence>
<dbReference type="Pfam" id="PF14383">
    <property type="entry name" value="VARLMGL"/>
    <property type="match status" value="1"/>
</dbReference>
<feature type="compositionally biased region" description="Polar residues" evidence="1">
    <location>
        <begin position="459"/>
        <end position="470"/>
    </location>
</feature>